<protein>
    <submittedName>
        <fullName evidence="1">Uncharacterized protein</fullName>
    </submittedName>
</protein>
<gene>
    <name evidence="1" type="ORF">E2C01_056469</name>
</gene>
<name>A0A5B7H0L8_PORTR</name>
<comment type="caution">
    <text evidence="1">The sequence shown here is derived from an EMBL/GenBank/DDBJ whole genome shotgun (WGS) entry which is preliminary data.</text>
</comment>
<accession>A0A5B7H0L8</accession>
<evidence type="ECO:0000313" key="1">
    <source>
        <dbReference type="EMBL" id="MPC62384.1"/>
    </source>
</evidence>
<dbReference type="Proteomes" id="UP000324222">
    <property type="component" value="Unassembled WGS sequence"/>
</dbReference>
<dbReference type="EMBL" id="VSRR010019611">
    <property type="protein sequence ID" value="MPC62384.1"/>
    <property type="molecule type" value="Genomic_DNA"/>
</dbReference>
<organism evidence="1 2">
    <name type="scientific">Portunus trituberculatus</name>
    <name type="common">Swimming crab</name>
    <name type="synonym">Neptunus trituberculatus</name>
    <dbReference type="NCBI Taxonomy" id="210409"/>
    <lineage>
        <taxon>Eukaryota</taxon>
        <taxon>Metazoa</taxon>
        <taxon>Ecdysozoa</taxon>
        <taxon>Arthropoda</taxon>
        <taxon>Crustacea</taxon>
        <taxon>Multicrustacea</taxon>
        <taxon>Malacostraca</taxon>
        <taxon>Eumalacostraca</taxon>
        <taxon>Eucarida</taxon>
        <taxon>Decapoda</taxon>
        <taxon>Pleocyemata</taxon>
        <taxon>Brachyura</taxon>
        <taxon>Eubrachyura</taxon>
        <taxon>Portunoidea</taxon>
        <taxon>Portunidae</taxon>
        <taxon>Portuninae</taxon>
        <taxon>Portunus</taxon>
    </lineage>
</organism>
<dbReference type="AlphaFoldDB" id="A0A5B7H0L8"/>
<evidence type="ECO:0000313" key="2">
    <source>
        <dbReference type="Proteomes" id="UP000324222"/>
    </source>
</evidence>
<proteinExistence type="predicted"/>
<reference evidence="1 2" key="1">
    <citation type="submission" date="2019-05" db="EMBL/GenBank/DDBJ databases">
        <title>Another draft genome of Portunus trituberculatus and its Hox gene families provides insights of decapod evolution.</title>
        <authorList>
            <person name="Jeong J.-H."/>
            <person name="Song I."/>
            <person name="Kim S."/>
            <person name="Choi T."/>
            <person name="Kim D."/>
            <person name="Ryu S."/>
            <person name="Kim W."/>
        </authorList>
    </citation>
    <scope>NUCLEOTIDE SEQUENCE [LARGE SCALE GENOMIC DNA]</scope>
    <source>
        <tissue evidence="1">Muscle</tissue>
    </source>
</reference>
<keyword evidence="2" id="KW-1185">Reference proteome</keyword>
<sequence length="117" mass="13146">MKTHTFGDEIQRVAKPTCYQEAPPSLVQLCLGVYSEALLCRTSSAFKRLDPHTWLSYPVHLEASSLPTLIRRRLWPFKLFDPLTTLNPKRCPLKECGAPSLRAALAGLREGLQEALI</sequence>